<feature type="compositionally biased region" description="Low complexity" evidence="1">
    <location>
        <begin position="364"/>
        <end position="373"/>
    </location>
</feature>
<dbReference type="AlphaFoldDB" id="A0A5N5DUZ9"/>
<name>A0A5N5DUZ9_9PEZI</name>
<feature type="region of interest" description="Disordered" evidence="1">
    <location>
        <begin position="214"/>
        <end position="308"/>
    </location>
</feature>
<accession>A0A5N5DUZ9</accession>
<feature type="region of interest" description="Disordered" evidence="1">
    <location>
        <begin position="504"/>
        <end position="597"/>
    </location>
</feature>
<feature type="compositionally biased region" description="Acidic residues" evidence="1">
    <location>
        <begin position="703"/>
        <end position="712"/>
    </location>
</feature>
<sequence>MSARRDESTRARIIDAANVLFASAVPNFATSTSYFDIVATTDHHGIRARLLQWHRVGDTSLRCLLALVGPAKPSYREAVDALAEQLEQQATQTVQQQQPTALAPIPVYISARTPRRMLVNNPNANNSNSPQTPSSPTPRASSAKITAARSQSSRATSNSSTSTARPSTAPPGPGLTQAELLSPPPPMPDIPAHLDSPTPKRSLTTRLTPFLRRQQREPAQQEQEPEAPKTQQQEQTQVTMDRTPSGQQNQQERKPSALHKLGSMMTHHRHHAKEPKTPPVYTLDPDQGPSPSPSPSPPKGRTTAEDEANENESMIMGSVGLRMNPLSPTPPSLSTMMAATTLSAADRPRGPRQLPPHFGERMTSNSSNASSQNNERRHPDLFSERDPPVRIRDQQRQQEQQQQPAGGGGGQWRRALRDLDHRQENEDQLRRDRAMLAVPPRRGVAPRDAAATAAGGGPHLRATTNTTATRNPARTINTALAPAALRVSGLNISKANSSNYGVTVPPSASASATSPPPAVQRLQRKPVAAATALQPSQSGNSNVTAGSSVAAAAPSSSNSEAQVENRPSEATETTDTTETTEKQKKSKKPKKRTVWDDVDDFLEELIAAQEADRIRLQRQEQERQLEEQQRQAQLRQELDQQRVTWQQQSSSRMRDGGENNGDNNGDGATLQQHSRSAARRHHLWPKRSFGSRSEQLRSNAGGDVDDDDKQIR</sequence>
<feature type="region of interest" description="Disordered" evidence="1">
    <location>
        <begin position="441"/>
        <end position="468"/>
    </location>
</feature>
<feature type="compositionally biased region" description="Basic residues" evidence="1">
    <location>
        <begin position="676"/>
        <end position="685"/>
    </location>
</feature>
<comment type="caution">
    <text evidence="2">The sequence shown here is derived from an EMBL/GenBank/DDBJ whole genome shotgun (WGS) entry which is preliminary data.</text>
</comment>
<dbReference type="Proteomes" id="UP000325902">
    <property type="component" value="Unassembled WGS sequence"/>
</dbReference>
<evidence type="ECO:0000313" key="2">
    <source>
        <dbReference type="EMBL" id="KAB2581221.1"/>
    </source>
</evidence>
<feature type="compositionally biased region" description="Basic and acidic residues" evidence="1">
    <location>
        <begin position="620"/>
        <end position="629"/>
    </location>
</feature>
<feature type="region of interest" description="Disordered" evidence="1">
    <location>
        <begin position="343"/>
        <end position="413"/>
    </location>
</feature>
<feature type="compositionally biased region" description="Low complexity" evidence="1">
    <location>
        <begin position="120"/>
        <end position="167"/>
    </location>
</feature>
<protein>
    <submittedName>
        <fullName evidence="2">Uncharacterized protein</fullName>
    </submittedName>
</protein>
<organism evidence="2 3">
    <name type="scientific">Lasiodiplodia theobromae</name>
    <dbReference type="NCBI Taxonomy" id="45133"/>
    <lineage>
        <taxon>Eukaryota</taxon>
        <taxon>Fungi</taxon>
        <taxon>Dikarya</taxon>
        <taxon>Ascomycota</taxon>
        <taxon>Pezizomycotina</taxon>
        <taxon>Dothideomycetes</taxon>
        <taxon>Dothideomycetes incertae sedis</taxon>
        <taxon>Botryosphaeriales</taxon>
        <taxon>Botryosphaeriaceae</taxon>
        <taxon>Lasiodiplodia</taxon>
    </lineage>
</organism>
<feature type="compositionally biased region" description="Pro residues" evidence="1">
    <location>
        <begin position="288"/>
        <end position="298"/>
    </location>
</feature>
<evidence type="ECO:0000313" key="3">
    <source>
        <dbReference type="Proteomes" id="UP000325902"/>
    </source>
</evidence>
<feature type="compositionally biased region" description="Basic and acidic residues" evidence="1">
    <location>
        <begin position="374"/>
        <end position="396"/>
    </location>
</feature>
<feature type="compositionally biased region" description="Low complexity" evidence="1">
    <location>
        <begin position="217"/>
        <end position="237"/>
    </location>
</feature>
<feature type="compositionally biased region" description="Polar residues" evidence="1">
    <location>
        <begin position="533"/>
        <end position="544"/>
    </location>
</feature>
<evidence type="ECO:0000256" key="1">
    <source>
        <dbReference type="SAM" id="MobiDB-lite"/>
    </source>
</evidence>
<feature type="region of interest" description="Disordered" evidence="1">
    <location>
        <begin position="620"/>
        <end position="712"/>
    </location>
</feature>
<feature type="compositionally biased region" description="Polar residues" evidence="1">
    <location>
        <begin position="238"/>
        <end position="250"/>
    </location>
</feature>
<dbReference type="OrthoDB" id="3945910at2759"/>
<feature type="compositionally biased region" description="Low complexity" evidence="1">
    <location>
        <begin position="504"/>
        <end position="513"/>
    </location>
</feature>
<reference evidence="2 3" key="1">
    <citation type="journal article" date="2019" name="Sci. Rep.">
        <title>A multi-omics analysis of the grapevine pathogen Lasiodiplodia theobromae reveals that temperature affects the expression of virulence- and pathogenicity-related genes.</title>
        <authorList>
            <person name="Felix C."/>
            <person name="Meneses R."/>
            <person name="Goncalves M.F.M."/>
            <person name="Tilleman L."/>
            <person name="Duarte A.S."/>
            <person name="Jorrin-Novo J.V."/>
            <person name="Van de Peer Y."/>
            <person name="Deforce D."/>
            <person name="Van Nieuwerburgh F."/>
            <person name="Esteves A.C."/>
            <person name="Alves A."/>
        </authorList>
    </citation>
    <scope>NUCLEOTIDE SEQUENCE [LARGE SCALE GENOMIC DNA]</scope>
    <source>
        <strain evidence="2 3">LA-SOL3</strain>
    </source>
</reference>
<proteinExistence type="predicted"/>
<feature type="region of interest" description="Disordered" evidence="1">
    <location>
        <begin position="118"/>
        <end position="202"/>
    </location>
</feature>
<dbReference type="EMBL" id="VCHE01000001">
    <property type="protein sequence ID" value="KAB2581221.1"/>
    <property type="molecule type" value="Genomic_DNA"/>
</dbReference>
<keyword evidence="3" id="KW-1185">Reference proteome</keyword>
<feature type="compositionally biased region" description="Low complexity" evidence="1">
    <location>
        <begin position="545"/>
        <end position="561"/>
    </location>
</feature>
<gene>
    <name evidence="2" type="ORF">DBV05_g71</name>
</gene>